<dbReference type="CDD" id="cd06127">
    <property type="entry name" value="DEDDh"/>
    <property type="match status" value="1"/>
</dbReference>
<dbReference type="NCBIfam" id="NF006601">
    <property type="entry name" value="PRK09145.1"/>
    <property type="match status" value="1"/>
</dbReference>
<organism evidence="2 3">
    <name type="scientific">Uliginosibacterium flavum</name>
    <dbReference type="NCBI Taxonomy" id="1396831"/>
    <lineage>
        <taxon>Bacteria</taxon>
        <taxon>Pseudomonadati</taxon>
        <taxon>Pseudomonadota</taxon>
        <taxon>Betaproteobacteria</taxon>
        <taxon>Rhodocyclales</taxon>
        <taxon>Zoogloeaceae</taxon>
        <taxon>Uliginosibacterium</taxon>
    </lineage>
</organism>
<comment type="caution">
    <text evidence="2">The sequence shown here is derived from an EMBL/GenBank/DDBJ whole genome shotgun (WGS) entry which is preliminary data.</text>
</comment>
<dbReference type="InterPro" id="IPR013520">
    <property type="entry name" value="Ribonucl_H"/>
</dbReference>
<keyword evidence="3" id="KW-1185">Reference proteome</keyword>
<dbReference type="InterPro" id="IPR036397">
    <property type="entry name" value="RNaseH_sf"/>
</dbReference>
<evidence type="ECO:0000259" key="1">
    <source>
        <dbReference type="SMART" id="SM00479"/>
    </source>
</evidence>
<dbReference type="EMBL" id="JBEWZI010000006">
    <property type="protein sequence ID" value="MET7014029.1"/>
    <property type="molecule type" value="Genomic_DNA"/>
</dbReference>
<dbReference type="PANTHER" id="PTHR30231:SF7">
    <property type="entry name" value="BLR4117 PROTEIN"/>
    <property type="match status" value="1"/>
</dbReference>
<sequence>MSLMARFQRWRAQRALRETRFGFLFEAPPADEWISIDCETSSLDPREAEILSIAAVPVRGNRILSSQTLRLILKPSRPIAAQSIPIHQLRQQDVASGLPVQEALGLLLHFIGSRPLIGYYLEFDLAVLNRQIKPWLGIKLPNPAIEVSGLYYDRKVTAYRPEVDLRLDSILANLNLPALPRHDPANDALLAAMIFLKLKHQHGSLDQRN</sequence>
<evidence type="ECO:0000313" key="3">
    <source>
        <dbReference type="Proteomes" id="UP001549691"/>
    </source>
</evidence>
<keyword evidence="2" id="KW-0269">Exonuclease</keyword>
<dbReference type="GO" id="GO:0004527">
    <property type="term" value="F:exonuclease activity"/>
    <property type="evidence" value="ECO:0007669"/>
    <property type="project" value="UniProtKB-KW"/>
</dbReference>
<evidence type="ECO:0000313" key="2">
    <source>
        <dbReference type="EMBL" id="MET7014029.1"/>
    </source>
</evidence>
<gene>
    <name evidence="2" type="ORF">ABXR19_07490</name>
</gene>
<dbReference type="SUPFAM" id="SSF53098">
    <property type="entry name" value="Ribonuclease H-like"/>
    <property type="match status" value="1"/>
</dbReference>
<accession>A0ABV2TJD2</accession>
<keyword evidence="2" id="KW-0378">Hydrolase</keyword>
<proteinExistence type="predicted"/>
<dbReference type="InterPro" id="IPR012337">
    <property type="entry name" value="RNaseH-like_sf"/>
</dbReference>
<dbReference type="Proteomes" id="UP001549691">
    <property type="component" value="Unassembled WGS sequence"/>
</dbReference>
<protein>
    <submittedName>
        <fullName evidence="2">3'-5' exonuclease</fullName>
    </submittedName>
</protein>
<dbReference type="RefSeq" id="WP_354600487.1">
    <property type="nucleotide sequence ID" value="NZ_JBEWZI010000006.1"/>
</dbReference>
<dbReference type="Pfam" id="PF00929">
    <property type="entry name" value="RNase_T"/>
    <property type="match status" value="1"/>
</dbReference>
<dbReference type="PANTHER" id="PTHR30231">
    <property type="entry name" value="DNA POLYMERASE III SUBUNIT EPSILON"/>
    <property type="match status" value="1"/>
</dbReference>
<dbReference type="SMART" id="SM00479">
    <property type="entry name" value="EXOIII"/>
    <property type="match status" value="1"/>
</dbReference>
<name>A0ABV2TJD2_9RHOO</name>
<keyword evidence="2" id="KW-0540">Nuclease</keyword>
<dbReference type="Gene3D" id="3.30.420.10">
    <property type="entry name" value="Ribonuclease H-like superfamily/Ribonuclease H"/>
    <property type="match status" value="1"/>
</dbReference>
<reference evidence="2 3" key="1">
    <citation type="submission" date="2024-07" db="EMBL/GenBank/DDBJ databases">
        <title>Uliginosibacterium flavum JJ3220;KACC:17644.</title>
        <authorList>
            <person name="Kim M.K."/>
        </authorList>
    </citation>
    <scope>NUCLEOTIDE SEQUENCE [LARGE SCALE GENOMIC DNA]</scope>
    <source>
        <strain evidence="2 3">KACC:17644</strain>
    </source>
</reference>
<feature type="domain" description="Exonuclease" evidence="1">
    <location>
        <begin position="32"/>
        <end position="204"/>
    </location>
</feature>